<dbReference type="STRING" id="30732.ENSOMEP00000025467"/>
<name>A0A3B3D5L7_ORYME</name>
<dbReference type="PaxDb" id="30732-ENSOMEP00000025467"/>
<dbReference type="GeneTree" id="ENSGT01120000272076"/>
<organism evidence="1 2">
    <name type="scientific">Oryzias melastigma</name>
    <name type="common">Marine medaka</name>
    <dbReference type="NCBI Taxonomy" id="30732"/>
    <lineage>
        <taxon>Eukaryota</taxon>
        <taxon>Metazoa</taxon>
        <taxon>Chordata</taxon>
        <taxon>Craniata</taxon>
        <taxon>Vertebrata</taxon>
        <taxon>Euteleostomi</taxon>
        <taxon>Actinopterygii</taxon>
        <taxon>Neopterygii</taxon>
        <taxon>Teleostei</taxon>
        <taxon>Neoteleostei</taxon>
        <taxon>Acanthomorphata</taxon>
        <taxon>Ovalentaria</taxon>
        <taxon>Atherinomorphae</taxon>
        <taxon>Beloniformes</taxon>
        <taxon>Adrianichthyidae</taxon>
        <taxon>Oryziinae</taxon>
        <taxon>Oryzias</taxon>
    </lineage>
</organism>
<proteinExistence type="predicted"/>
<dbReference type="Ensembl" id="ENSOMET00000007025.1">
    <property type="protein sequence ID" value="ENSOMEP00000025467.1"/>
    <property type="gene ID" value="ENSOMEG00000006712.1"/>
</dbReference>
<reference evidence="1" key="2">
    <citation type="submission" date="2025-09" db="UniProtKB">
        <authorList>
            <consortium name="Ensembl"/>
        </authorList>
    </citation>
    <scope>IDENTIFICATION</scope>
</reference>
<evidence type="ECO:0000313" key="1">
    <source>
        <dbReference type="Ensembl" id="ENSOMEP00000025467.1"/>
    </source>
</evidence>
<evidence type="ECO:0000313" key="2">
    <source>
        <dbReference type="Proteomes" id="UP000261560"/>
    </source>
</evidence>
<accession>A0A3B3D5L7</accession>
<dbReference type="AlphaFoldDB" id="A0A3B3D5L7"/>
<dbReference type="OMA" id="ISECTIR"/>
<protein>
    <submittedName>
        <fullName evidence="1">Uncharacterized protein</fullName>
    </submittedName>
</protein>
<reference evidence="1" key="1">
    <citation type="submission" date="2025-08" db="UniProtKB">
        <authorList>
            <consortium name="Ensembl"/>
        </authorList>
    </citation>
    <scope>IDENTIFICATION</scope>
</reference>
<keyword evidence="2" id="KW-1185">Reference proteome</keyword>
<sequence>MGKKCDFSDFERGMVVATRRGGMSISETAYLEVCSCTTISWVNTFSLPTRDVWRYGLVPADRNTVVTQITTGSNQGLHKSISECTIRPTLRQMYYSSKRTYWVPLLSAQNRKLSHAEAQTTGLISPPDLWKLHFFFFSP</sequence>
<dbReference type="Proteomes" id="UP000261560">
    <property type="component" value="Unplaced"/>
</dbReference>